<feature type="active site" description="Charge relay system" evidence="2">
    <location>
        <position position="307"/>
    </location>
</feature>
<accession>A0A9X1Y5K5</accession>
<keyword evidence="4" id="KW-0378">Hydrolase</keyword>
<feature type="domain" description="AB hydrolase-1" evidence="3">
    <location>
        <begin position="71"/>
        <end position="310"/>
    </location>
</feature>
<dbReference type="InterPro" id="IPR000073">
    <property type="entry name" value="AB_hydrolase_1"/>
</dbReference>
<evidence type="ECO:0000259" key="3">
    <source>
        <dbReference type="Pfam" id="PF00561"/>
    </source>
</evidence>
<dbReference type="Gene3D" id="3.40.50.1820">
    <property type="entry name" value="alpha/beta hydrolase"/>
    <property type="match status" value="1"/>
</dbReference>
<dbReference type="SUPFAM" id="SSF53474">
    <property type="entry name" value="alpha/beta-Hydrolases"/>
    <property type="match status" value="1"/>
</dbReference>
<protein>
    <submittedName>
        <fullName evidence="4">Alpha/beta fold hydrolase</fullName>
    </submittedName>
</protein>
<organism evidence="4 5">
    <name type="scientific">Roseomonas acroporae</name>
    <dbReference type="NCBI Taxonomy" id="2937791"/>
    <lineage>
        <taxon>Bacteria</taxon>
        <taxon>Pseudomonadati</taxon>
        <taxon>Pseudomonadota</taxon>
        <taxon>Alphaproteobacteria</taxon>
        <taxon>Acetobacterales</taxon>
        <taxon>Roseomonadaceae</taxon>
        <taxon>Roseomonas</taxon>
    </lineage>
</organism>
<comment type="similarity">
    <text evidence="1">Belongs to the AB hydrolase superfamily. AB hydrolase 4 family.</text>
</comment>
<dbReference type="Proteomes" id="UP001139516">
    <property type="component" value="Unassembled WGS sequence"/>
</dbReference>
<gene>
    <name evidence="4" type="ORF">M0638_05620</name>
</gene>
<keyword evidence="5" id="KW-1185">Reference proteome</keyword>
<proteinExistence type="inferred from homology"/>
<dbReference type="AlphaFoldDB" id="A0A9X1Y5K5"/>
<name>A0A9X1Y5K5_9PROT</name>
<comment type="caution">
    <text evidence="4">The sequence shown here is derived from an EMBL/GenBank/DDBJ whole genome shotgun (WGS) entry which is preliminary data.</text>
</comment>
<evidence type="ECO:0000256" key="1">
    <source>
        <dbReference type="ARBA" id="ARBA00010884"/>
    </source>
</evidence>
<sequence length="347" mass="37852">MNVIRYPFVPRPPWLSATLQTMRGVRNPMRVPLPEGHWLWFPLGDGDALAAKLHWPGADVASARPARPLALLLHGTIGSEDDAYLRSACRALLREGFPVLRLNLRGSRLSRSRSSSHYHIGRSEDLRDVLRDLPASLTSEGVVVAGWSLGGALVLNLLGRQAVEQEERRGLPRLLGAAAICPPLDPAGAHRAIDRNRVLGRPMLRAYRREVLAVPATDLTDRLRVAAKHARSMREFEETVSAPRFGYRGYDEFVAAIRPDRVLPRIRVPTLLLAAADDPIVPAAMLRGVDWDACPAVAPVLVAGGGHCGFQDMGRGGNLADRAIVSLFVGVAEGRVTSRPEMMPADQ</sequence>
<evidence type="ECO:0000256" key="2">
    <source>
        <dbReference type="PIRSR" id="PIRSR005211-1"/>
    </source>
</evidence>
<evidence type="ECO:0000313" key="5">
    <source>
        <dbReference type="Proteomes" id="UP001139516"/>
    </source>
</evidence>
<evidence type="ECO:0000313" key="4">
    <source>
        <dbReference type="EMBL" id="MCK8783858.1"/>
    </source>
</evidence>
<dbReference type="PANTHER" id="PTHR10794:SF63">
    <property type="entry name" value="ALPHA_BETA HYDROLASE 1, ISOFORM A"/>
    <property type="match status" value="1"/>
</dbReference>
<dbReference type="Pfam" id="PF00561">
    <property type="entry name" value="Abhydrolase_1"/>
    <property type="match status" value="1"/>
</dbReference>
<dbReference type="PANTHER" id="PTHR10794">
    <property type="entry name" value="ABHYDROLASE DOMAIN-CONTAINING PROTEIN"/>
    <property type="match status" value="1"/>
</dbReference>
<feature type="active site" description="Charge relay system" evidence="2">
    <location>
        <position position="278"/>
    </location>
</feature>
<dbReference type="InterPro" id="IPR029058">
    <property type="entry name" value="AB_hydrolase_fold"/>
</dbReference>
<dbReference type="EMBL" id="JALPRX010000019">
    <property type="protein sequence ID" value="MCK8783858.1"/>
    <property type="molecule type" value="Genomic_DNA"/>
</dbReference>
<dbReference type="RefSeq" id="WP_248665979.1">
    <property type="nucleotide sequence ID" value="NZ_JALPRX010000019.1"/>
</dbReference>
<dbReference type="InterPro" id="IPR012020">
    <property type="entry name" value="ABHD4"/>
</dbReference>
<dbReference type="InterPro" id="IPR050960">
    <property type="entry name" value="AB_hydrolase_4_sf"/>
</dbReference>
<dbReference type="GO" id="GO:0034338">
    <property type="term" value="F:short-chain carboxylesterase activity"/>
    <property type="evidence" value="ECO:0007669"/>
    <property type="project" value="TreeGrafter"/>
</dbReference>
<reference evidence="4" key="1">
    <citation type="submission" date="2022-04" db="EMBL/GenBank/DDBJ databases">
        <title>Roseomonas acroporae sp. nov., isolated from coral Acropora digitifera.</title>
        <authorList>
            <person name="Sun H."/>
        </authorList>
    </citation>
    <scope>NUCLEOTIDE SEQUENCE</scope>
    <source>
        <strain evidence="4">NAR14</strain>
    </source>
</reference>
<feature type="active site" description="Charge relay system" evidence="2">
    <location>
        <position position="148"/>
    </location>
</feature>
<dbReference type="GO" id="GO:0047372">
    <property type="term" value="F:monoacylglycerol lipase activity"/>
    <property type="evidence" value="ECO:0007669"/>
    <property type="project" value="TreeGrafter"/>
</dbReference>
<dbReference type="PIRSF" id="PIRSF005211">
    <property type="entry name" value="Ab_hydro_YheT"/>
    <property type="match status" value="1"/>
</dbReference>